<dbReference type="GO" id="GO:0008374">
    <property type="term" value="F:O-acyltransferase activity"/>
    <property type="evidence" value="ECO:0007669"/>
    <property type="project" value="TreeGrafter"/>
</dbReference>
<sequence>MVIKVLFEIKLWVFWFVKSVPGNIGCALRRAVLPAAIAKGAKVWDGVQIDMPSKLRIGLRTSINRGTILNCGGGITIGDDVLIGPDVIVYSQNHNYKDASRLVAEQGYSFAPVVIGDDVWIAARAVILPGVELGRGAVVASGAVVTKNVPPYTLVGGVPARALGRRTSDSDPQSSTT</sequence>
<proteinExistence type="inferred from homology"/>
<name>Q2IHI8_ANADE</name>
<keyword evidence="3" id="KW-0677">Repeat</keyword>
<dbReference type="InterPro" id="IPR011004">
    <property type="entry name" value="Trimer_LpxA-like_sf"/>
</dbReference>
<dbReference type="STRING" id="290397.Adeh_4281"/>
<evidence type="ECO:0000256" key="4">
    <source>
        <dbReference type="ARBA" id="ARBA00023315"/>
    </source>
</evidence>
<dbReference type="PROSITE" id="PS00101">
    <property type="entry name" value="HEXAPEP_TRANSFERASES"/>
    <property type="match status" value="1"/>
</dbReference>
<dbReference type="InterPro" id="IPR051159">
    <property type="entry name" value="Hexapeptide_acetyltransf"/>
</dbReference>
<dbReference type="KEGG" id="ade:Adeh_4281"/>
<evidence type="ECO:0000256" key="2">
    <source>
        <dbReference type="ARBA" id="ARBA00022679"/>
    </source>
</evidence>
<protein>
    <submittedName>
        <fullName evidence="5">Acetyltransferase</fullName>
    </submittedName>
</protein>
<dbReference type="HOGENOM" id="CLU_051638_7_3_7"/>
<dbReference type="eggNOG" id="COG0110">
    <property type="taxonomic scope" value="Bacteria"/>
</dbReference>
<evidence type="ECO:0000313" key="5">
    <source>
        <dbReference type="EMBL" id="ABC84045.1"/>
    </source>
</evidence>
<keyword evidence="4" id="KW-0012">Acyltransferase</keyword>
<dbReference type="PANTHER" id="PTHR23416">
    <property type="entry name" value="SIALIC ACID SYNTHASE-RELATED"/>
    <property type="match status" value="1"/>
</dbReference>
<evidence type="ECO:0000313" key="6">
    <source>
        <dbReference type="Proteomes" id="UP000001935"/>
    </source>
</evidence>
<dbReference type="PANTHER" id="PTHR23416:SF23">
    <property type="entry name" value="ACETYLTRANSFERASE C18B11.09C-RELATED"/>
    <property type="match status" value="1"/>
</dbReference>
<dbReference type="InterPro" id="IPR018357">
    <property type="entry name" value="Hexapep_transf_CS"/>
</dbReference>
<dbReference type="SUPFAM" id="SSF51161">
    <property type="entry name" value="Trimeric LpxA-like enzymes"/>
    <property type="match status" value="1"/>
</dbReference>
<comment type="similarity">
    <text evidence="1">Belongs to the transferase hexapeptide repeat family.</text>
</comment>
<dbReference type="Proteomes" id="UP000001935">
    <property type="component" value="Chromosome"/>
</dbReference>
<evidence type="ECO:0000256" key="1">
    <source>
        <dbReference type="ARBA" id="ARBA00007274"/>
    </source>
</evidence>
<gene>
    <name evidence="5" type="ordered locus">Adeh_4281</name>
</gene>
<dbReference type="InterPro" id="IPR001451">
    <property type="entry name" value="Hexapep"/>
</dbReference>
<dbReference type="CDD" id="cd04647">
    <property type="entry name" value="LbH_MAT_like"/>
    <property type="match status" value="1"/>
</dbReference>
<dbReference type="EMBL" id="CP000251">
    <property type="protein sequence ID" value="ABC84045.1"/>
    <property type="molecule type" value="Genomic_DNA"/>
</dbReference>
<evidence type="ECO:0000256" key="3">
    <source>
        <dbReference type="ARBA" id="ARBA00022737"/>
    </source>
</evidence>
<accession>Q2IHI8</accession>
<dbReference type="Pfam" id="PF00132">
    <property type="entry name" value="Hexapep"/>
    <property type="match status" value="1"/>
</dbReference>
<dbReference type="Gene3D" id="2.160.10.10">
    <property type="entry name" value="Hexapeptide repeat proteins"/>
    <property type="match status" value="1"/>
</dbReference>
<dbReference type="OrthoDB" id="9782091at2"/>
<keyword evidence="2 5" id="KW-0808">Transferase</keyword>
<reference evidence="5" key="1">
    <citation type="submission" date="2006-01" db="EMBL/GenBank/DDBJ databases">
        <title>Complete sequence of Anaeromyxobacter dehalogenans 2CP-C.</title>
        <authorList>
            <consortium name="US DOE Joint Genome Institute"/>
            <person name="Copeland A."/>
            <person name="Lucas S."/>
            <person name="Lapidus A."/>
            <person name="Barry K."/>
            <person name="Detter J.C."/>
            <person name="Glavina T."/>
            <person name="Hammon N."/>
            <person name="Israni S."/>
            <person name="Pitluck S."/>
            <person name="Brettin T."/>
            <person name="Bruce D."/>
            <person name="Han C."/>
            <person name="Tapia R."/>
            <person name="Gilna P."/>
            <person name="Kiss H."/>
            <person name="Schmutz J."/>
            <person name="Larimer F."/>
            <person name="Land M."/>
            <person name="Kyrpides N."/>
            <person name="Anderson I."/>
            <person name="Sanford R.A."/>
            <person name="Ritalahti K.M."/>
            <person name="Thomas H.S."/>
            <person name="Kirby J.R."/>
            <person name="Zhulin I.B."/>
            <person name="Loeffler F.E."/>
            <person name="Richardson P."/>
        </authorList>
    </citation>
    <scope>NUCLEOTIDE SEQUENCE</scope>
    <source>
        <strain evidence="5">2CP-C</strain>
    </source>
</reference>
<dbReference type="GO" id="GO:0005829">
    <property type="term" value="C:cytosol"/>
    <property type="evidence" value="ECO:0007669"/>
    <property type="project" value="TreeGrafter"/>
</dbReference>
<dbReference type="AlphaFoldDB" id="Q2IHI8"/>
<organism evidence="5 6">
    <name type="scientific">Anaeromyxobacter dehalogenans (strain 2CP-C)</name>
    <dbReference type="NCBI Taxonomy" id="290397"/>
    <lineage>
        <taxon>Bacteria</taxon>
        <taxon>Pseudomonadati</taxon>
        <taxon>Myxococcota</taxon>
        <taxon>Myxococcia</taxon>
        <taxon>Myxococcales</taxon>
        <taxon>Cystobacterineae</taxon>
        <taxon>Anaeromyxobacteraceae</taxon>
        <taxon>Anaeromyxobacter</taxon>
    </lineage>
</organism>